<evidence type="ECO:0000259" key="2">
    <source>
        <dbReference type="PROSITE" id="PS50943"/>
    </source>
</evidence>
<dbReference type="PROSITE" id="PS50943">
    <property type="entry name" value="HTH_CROC1"/>
    <property type="match status" value="1"/>
</dbReference>
<dbReference type="InterPro" id="IPR011051">
    <property type="entry name" value="RmlC_Cupin_sf"/>
</dbReference>
<proteinExistence type="predicted"/>
<dbReference type="InterPro" id="IPR014710">
    <property type="entry name" value="RmlC-like_jellyroll"/>
</dbReference>
<dbReference type="PANTHER" id="PTHR46797:SF1">
    <property type="entry name" value="METHYLPHOSPHONATE SYNTHASE"/>
    <property type="match status" value="1"/>
</dbReference>
<name>A0A4U8VZK8_9NOCA</name>
<dbReference type="Pfam" id="PF07883">
    <property type="entry name" value="Cupin_2"/>
    <property type="match status" value="1"/>
</dbReference>
<dbReference type="Gene3D" id="1.10.260.40">
    <property type="entry name" value="lambda repressor-like DNA-binding domains"/>
    <property type="match status" value="1"/>
</dbReference>
<dbReference type="CDD" id="cd02209">
    <property type="entry name" value="cupin_XRE_C"/>
    <property type="match status" value="1"/>
</dbReference>
<dbReference type="InterPro" id="IPR001387">
    <property type="entry name" value="Cro/C1-type_HTH"/>
</dbReference>
<accession>A0A4U8VZK8</accession>
<dbReference type="SUPFAM" id="SSF47413">
    <property type="entry name" value="lambda repressor-like DNA-binding domains"/>
    <property type="match status" value="1"/>
</dbReference>
<dbReference type="InterPro" id="IPR010982">
    <property type="entry name" value="Lambda_DNA-bd_dom_sf"/>
</dbReference>
<organism evidence="3 4">
    <name type="scientific">Nocardia cyriacigeorgica</name>
    <dbReference type="NCBI Taxonomy" id="135487"/>
    <lineage>
        <taxon>Bacteria</taxon>
        <taxon>Bacillati</taxon>
        <taxon>Actinomycetota</taxon>
        <taxon>Actinomycetes</taxon>
        <taxon>Mycobacteriales</taxon>
        <taxon>Nocardiaceae</taxon>
        <taxon>Nocardia</taxon>
    </lineage>
</organism>
<dbReference type="SMART" id="SM00530">
    <property type="entry name" value="HTH_XRE"/>
    <property type="match status" value="1"/>
</dbReference>
<dbReference type="CDD" id="cd00093">
    <property type="entry name" value="HTH_XRE"/>
    <property type="match status" value="1"/>
</dbReference>
<dbReference type="GO" id="GO:0005829">
    <property type="term" value="C:cytosol"/>
    <property type="evidence" value="ECO:0007669"/>
    <property type="project" value="TreeGrafter"/>
</dbReference>
<reference evidence="3 4" key="1">
    <citation type="submission" date="2019-02" db="EMBL/GenBank/DDBJ databases">
        <authorList>
            <consortium name="Pathogen Informatics"/>
        </authorList>
    </citation>
    <scope>NUCLEOTIDE SEQUENCE [LARGE SCALE GENOMIC DNA]</scope>
    <source>
        <strain evidence="3 4">3012STDY6756504</strain>
    </source>
</reference>
<feature type="domain" description="HTH cro/C1-type" evidence="2">
    <location>
        <begin position="16"/>
        <end position="70"/>
    </location>
</feature>
<dbReference type="InterPro" id="IPR050807">
    <property type="entry name" value="TransReg_Diox_bact_type"/>
</dbReference>
<gene>
    <name evidence="3" type="primary">sinR_1</name>
    <name evidence="3" type="ORF">NCTC10797_02001</name>
</gene>
<dbReference type="Gene3D" id="2.60.120.10">
    <property type="entry name" value="Jelly Rolls"/>
    <property type="match status" value="1"/>
</dbReference>
<evidence type="ECO:0000256" key="1">
    <source>
        <dbReference type="ARBA" id="ARBA00023125"/>
    </source>
</evidence>
<dbReference type="InterPro" id="IPR013096">
    <property type="entry name" value="Cupin_2"/>
</dbReference>
<keyword evidence="1" id="KW-0238">DNA-binding</keyword>
<dbReference type="Pfam" id="PF01381">
    <property type="entry name" value="HTH_3"/>
    <property type="match status" value="1"/>
</dbReference>
<sequence length="195" mass="21008">MRFSNGLTFPDLGRRVRAARLARELTLQELADAAQVSRSMVSEVERGTKVPTVLVLDRIAGALGTSVARLLDTHRTEPAVVLRSADHRTQSDASGWVWTLMSPALPDHGLQLVRGIAPPHSAGPMFPAHAAGSREWLVVEQGQLSITVGEDSFDLMAGDSIAYVGDLAHRLSNPGDTECTYFLAMDHLGRGGGYH</sequence>
<dbReference type="SUPFAM" id="SSF51182">
    <property type="entry name" value="RmlC-like cupins"/>
    <property type="match status" value="1"/>
</dbReference>
<dbReference type="AlphaFoldDB" id="A0A4U8VZK8"/>
<evidence type="ECO:0000313" key="4">
    <source>
        <dbReference type="Proteomes" id="UP000290439"/>
    </source>
</evidence>
<protein>
    <submittedName>
        <fullName evidence="3">HTH-type transcriptional regulator sinR</fullName>
    </submittedName>
</protein>
<dbReference type="GO" id="GO:0003700">
    <property type="term" value="F:DNA-binding transcription factor activity"/>
    <property type="evidence" value="ECO:0007669"/>
    <property type="project" value="TreeGrafter"/>
</dbReference>
<dbReference type="GO" id="GO:0003677">
    <property type="term" value="F:DNA binding"/>
    <property type="evidence" value="ECO:0007669"/>
    <property type="project" value="UniProtKB-KW"/>
</dbReference>
<dbReference type="PANTHER" id="PTHR46797">
    <property type="entry name" value="HTH-TYPE TRANSCRIPTIONAL REGULATOR"/>
    <property type="match status" value="1"/>
</dbReference>
<dbReference type="EMBL" id="LR215973">
    <property type="protein sequence ID" value="VFA98235.1"/>
    <property type="molecule type" value="Genomic_DNA"/>
</dbReference>
<dbReference type="Proteomes" id="UP000290439">
    <property type="component" value="Chromosome"/>
</dbReference>
<evidence type="ECO:0000313" key="3">
    <source>
        <dbReference type="EMBL" id="VFA98235.1"/>
    </source>
</evidence>